<comment type="similarity">
    <text evidence="1 2">Belongs to the metallophosphoesterase superfamily. YfcE family.</text>
</comment>
<protein>
    <recommendedName>
        <fullName evidence="2">Phosphoesterase</fullName>
        <ecNumber evidence="2">3.1.4.-</ecNumber>
    </recommendedName>
</protein>
<dbReference type="EMBL" id="PRLA01000002">
    <property type="protein sequence ID" value="RAW51528.1"/>
    <property type="molecule type" value="Genomic_DNA"/>
</dbReference>
<dbReference type="EC" id="3.1.4.-" evidence="2"/>
<dbReference type="SUPFAM" id="SSF56300">
    <property type="entry name" value="Metallo-dependent phosphatases"/>
    <property type="match status" value="1"/>
</dbReference>
<dbReference type="Proteomes" id="UP000250997">
    <property type="component" value="Unassembled WGS sequence"/>
</dbReference>
<dbReference type="InterPro" id="IPR024654">
    <property type="entry name" value="Calcineurin-like_PHP_lpxH"/>
</dbReference>
<dbReference type="GO" id="GO:0016787">
    <property type="term" value="F:hydrolase activity"/>
    <property type="evidence" value="ECO:0007669"/>
    <property type="project" value="UniProtKB-UniRule"/>
</dbReference>
<sequence length="163" mass="17355">MTKLLILSDSHNSRLAIENILAAEADSIDALIFLGDGLRDLEQALTFYPSLRAYAVAGNCDFGALEPLDGLAAFDGVVVFYTHGHMYGVKYDLDTLADAAAARGANVALFGHTHIPVAEERGGVFLFNPGSCGRCYTGPNTYGILTLADGKVVSHEHKEVPKA</sequence>
<dbReference type="NCBIfam" id="TIGR00040">
    <property type="entry name" value="yfcE"/>
    <property type="match status" value="1"/>
</dbReference>
<name>A0A1Q6QHB1_9FIRM</name>
<gene>
    <name evidence="5" type="ORF">C4N26_08550</name>
    <name evidence="4" type="ORF">C4N27_03310</name>
</gene>
<proteinExistence type="inferred from homology"/>
<evidence type="ECO:0000313" key="6">
    <source>
        <dbReference type="Proteomes" id="UP000250997"/>
    </source>
</evidence>
<keyword evidence="2" id="KW-0479">Metal-binding</keyword>
<dbReference type="InterPro" id="IPR000979">
    <property type="entry name" value="Phosphodiesterase_MJ0936/Vps29"/>
</dbReference>
<dbReference type="RefSeq" id="WP_149794755.1">
    <property type="nucleotide sequence ID" value="NZ_CP026548.1"/>
</dbReference>
<organism evidence="5 7">
    <name type="scientific">Faecalibacterium prausnitzii</name>
    <dbReference type="NCBI Taxonomy" id="853"/>
    <lineage>
        <taxon>Bacteria</taxon>
        <taxon>Bacillati</taxon>
        <taxon>Bacillota</taxon>
        <taxon>Clostridia</taxon>
        <taxon>Eubacteriales</taxon>
        <taxon>Oscillospiraceae</taxon>
        <taxon>Faecalibacterium</taxon>
    </lineage>
</organism>
<accession>A0A1Q6QHB1</accession>
<dbReference type="Gene3D" id="3.60.21.10">
    <property type="match status" value="1"/>
</dbReference>
<dbReference type="PANTHER" id="PTHR11124">
    <property type="entry name" value="VACUOLAR SORTING PROTEIN VPS29"/>
    <property type="match status" value="1"/>
</dbReference>
<comment type="caution">
    <text evidence="5">The sequence shown here is derived from an EMBL/GenBank/DDBJ whole genome shotgun (WGS) entry which is preliminary data.</text>
</comment>
<dbReference type="AlphaFoldDB" id="A0A1Q6QHB1"/>
<reference evidence="6 7" key="1">
    <citation type="submission" date="2018-02" db="EMBL/GenBank/DDBJ databases">
        <title>Complete genome sequencing of Faecalibacterium prausnitzii strains isolated from the human gut.</title>
        <authorList>
            <person name="Fitzgerald B.C."/>
            <person name="Shkoporov A.N."/>
            <person name="Ross P.R."/>
            <person name="Hill C."/>
        </authorList>
    </citation>
    <scope>NUCLEOTIDE SEQUENCE [LARGE SCALE GENOMIC DNA]</scope>
    <source>
        <strain evidence="4 6">APC942/18-1</strain>
        <strain evidence="5 7">APC942/32-1</strain>
    </source>
</reference>
<evidence type="ECO:0000313" key="5">
    <source>
        <dbReference type="EMBL" id="RAW53933.1"/>
    </source>
</evidence>
<evidence type="ECO:0000256" key="1">
    <source>
        <dbReference type="ARBA" id="ARBA00008950"/>
    </source>
</evidence>
<evidence type="ECO:0000313" key="4">
    <source>
        <dbReference type="EMBL" id="RAW51528.1"/>
    </source>
</evidence>
<dbReference type="Proteomes" id="UP000251144">
    <property type="component" value="Unassembled WGS sequence"/>
</dbReference>
<comment type="cofactor">
    <cofactor evidence="2">
        <name>a divalent metal cation</name>
        <dbReference type="ChEBI" id="CHEBI:60240"/>
    </cofactor>
</comment>
<feature type="domain" description="Calcineurin-like phosphoesterase" evidence="3">
    <location>
        <begin position="3"/>
        <end position="149"/>
    </location>
</feature>
<dbReference type="InterPro" id="IPR029052">
    <property type="entry name" value="Metallo-depent_PP-like"/>
</dbReference>
<evidence type="ECO:0000259" key="3">
    <source>
        <dbReference type="Pfam" id="PF12850"/>
    </source>
</evidence>
<dbReference type="OrthoDB" id="9800565at2"/>
<evidence type="ECO:0000256" key="2">
    <source>
        <dbReference type="RuleBase" id="RU362039"/>
    </source>
</evidence>
<dbReference type="EMBL" id="PRLB01000007">
    <property type="protein sequence ID" value="RAW53933.1"/>
    <property type="molecule type" value="Genomic_DNA"/>
</dbReference>
<dbReference type="Pfam" id="PF12850">
    <property type="entry name" value="Metallophos_2"/>
    <property type="match status" value="1"/>
</dbReference>
<evidence type="ECO:0000313" key="7">
    <source>
        <dbReference type="Proteomes" id="UP000251144"/>
    </source>
</evidence>
<dbReference type="GO" id="GO:0046872">
    <property type="term" value="F:metal ion binding"/>
    <property type="evidence" value="ECO:0007669"/>
    <property type="project" value="UniProtKB-KW"/>
</dbReference>